<feature type="region of interest" description="Disordered" evidence="1">
    <location>
        <begin position="135"/>
        <end position="161"/>
    </location>
</feature>
<dbReference type="PANTHER" id="PTHR10663:SF388">
    <property type="entry name" value="GOLGI-SPECIFIC BREFELDIN A-RESISTANCE GUANINE NUCLEOTIDE EXCHANGE FACTOR 1"/>
    <property type="match status" value="1"/>
</dbReference>
<dbReference type="CDD" id="cd00171">
    <property type="entry name" value="Sec7"/>
    <property type="match status" value="1"/>
</dbReference>
<proteinExistence type="predicted"/>
<dbReference type="PANTHER" id="PTHR10663">
    <property type="entry name" value="GUANYL-NUCLEOTIDE EXCHANGE FACTOR"/>
    <property type="match status" value="1"/>
</dbReference>
<evidence type="ECO:0000313" key="4">
    <source>
        <dbReference type="Proteomes" id="UP001530377"/>
    </source>
</evidence>
<feature type="domain" description="SEC7" evidence="2">
    <location>
        <begin position="811"/>
        <end position="1035"/>
    </location>
</feature>
<gene>
    <name evidence="3" type="ORF">ACHAXA_007045</name>
</gene>
<dbReference type="PROSITE" id="PS50190">
    <property type="entry name" value="SEC7"/>
    <property type="match status" value="1"/>
</dbReference>
<reference evidence="3 4" key="1">
    <citation type="submission" date="2024-10" db="EMBL/GenBank/DDBJ databases">
        <title>Updated reference genomes for cyclostephanoid diatoms.</title>
        <authorList>
            <person name="Roberts W.R."/>
            <person name="Alverson A.J."/>
        </authorList>
    </citation>
    <scope>NUCLEOTIDE SEQUENCE [LARGE SCALE GENOMIC DNA]</scope>
    <source>
        <strain evidence="3 4">AJA228-03</strain>
    </source>
</reference>
<feature type="compositionally biased region" description="Low complexity" evidence="1">
    <location>
        <begin position="742"/>
        <end position="757"/>
    </location>
</feature>
<feature type="compositionally biased region" description="Pro residues" evidence="1">
    <location>
        <begin position="149"/>
        <end position="158"/>
    </location>
</feature>
<comment type="caution">
    <text evidence="3">The sequence shown here is derived from an EMBL/GenBank/DDBJ whole genome shotgun (WGS) entry which is preliminary data.</text>
</comment>
<keyword evidence="4" id="KW-1185">Reference proteome</keyword>
<evidence type="ECO:0000256" key="1">
    <source>
        <dbReference type="SAM" id="MobiDB-lite"/>
    </source>
</evidence>
<dbReference type="GO" id="GO:0016192">
    <property type="term" value="P:vesicle-mediated transport"/>
    <property type="evidence" value="ECO:0007669"/>
    <property type="project" value="UniProtKB-ARBA"/>
</dbReference>
<dbReference type="Gene3D" id="1.10.1000.11">
    <property type="entry name" value="Arf Nucleotide-binding Site Opener,domain 2"/>
    <property type="match status" value="1"/>
</dbReference>
<dbReference type="Proteomes" id="UP001530377">
    <property type="component" value="Unassembled WGS sequence"/>
</dbReference>
<dbReference type="InterPro" id="IPR000904">
    <property type="entry name" value="Sec7_dom"/>
</dbReference>
<feature type="region of interest" description="Disordered" evidence="1">
    <location>
        <begin position="741"/>
        <end position="765"/>
    </location>
</feature>
<dbReference type="GO" id="GO:0005737">
    <property type="term" value="C:cytoplasm"/>
    <property type="evidence" value="ECO:0007669"/>
    <property type="project" value="UniProtKB-ARBA"/>
</dbReference>
<accession>A0ABD3R6W6</accession>
<dbReference type="SMART" id="SM00222">
    <property type="entry name" value="Sec7"/>
    <property type="match status" value="1"/>
</dbReference>
<evidence type="ECO:0000259" key="2">
    <source>
        <dbReference type="PROSITE" id="PS50190"/>
    </source>
</evidence>
<protein>
    <recommendedName>
        <fullName evidence="2">SEC7 domain-containing protein</fullName>
    </recommendedName>
</protein>
<sequence>MKIASFPPNTPRPSVHDAARHINEEARLLLGSLMGGPPYIARGELALGLRELRSLVRGRFLDATVVGGGVENAGGEYYSNSNPKFGAPESAAAAASYTTRDSATTQVSLPHAAVDSAYVHDHDNITVSADEAANNEPALEEQHHQAIPPASPPTPHSVPPSCRDTTISTGFSSVPALSLPFLPNHNQPLRPLQEKQQRLLDPGPYAAPFLAVVVDPRAAGPHTLVALRALHRLLERGSIMQITRCANNTSGNNVSDNGGHHRSFETANEGQVGSQQQTSTPAHIVHETSLEPIARGVLACRFEQTDAGADEAVEMAIADLLKLLVELDAAGARAAEAALLRQVYLTVRERKVQQSQLDDGTSKTSFEAPEKVANDQDKQHKISAQSVVSVQRLPSSVVLEAFQVVFITRHTFVRDGGGHHSPALSFHFEQILMRIIHVVFGGDDAQLTLNNNMSSSLSSRMSSRHSSGARKILKFLIETLTLRNANSCGDGGDKWNNIMMRDESVGDEGRTLCLRLIQCCLRTGWGSNAAVSPEGNVPSSLSAHQSSVTTKEDEVLLKFIGDDLCLALLRIGQAPLAQHDSILSSNFSFPPSSGTDVLGDGQSTISLELLSQVCATFSLMWSLANLRPFLTLQFESVFSGFYQRALSLLRRRSLPTDGIEYQANVIFDMQVEVILENLVDVLCLSTGNAGGVASKSLSTIDELFWTYDCSMTESDVASGLLAELCRCCGGLVDEEGAPYLPSASSKAATTTASTPRSSDSESKLSPMIVARHRSVPDHLKELCFEALIGCMRCFFNSVESLVSEISQSTSSLRKTKNSKRILHHAARLFNEKPRMGLKYLAENGMLPNPPDPQSVANFLRNGLVVGLNKSAIGQYLGEVGKSSKDTDENTPVWEQDWFHKELLTAFCSSFKFEHQTVLDGLRMFLSSFRLPGEAQMIDRILQAFAESIACECEESIRGSLKLFPADEKRASDTAYLLSFSIIILNTDLHNENIKPNRRMKLADFIRNNKNYGKDISDRDLPEEYLEGIYRNIKDEQIRTLGEGADGSMTVERWKDVMRGAASFRSHIQTRGLDARDQKELLLECVWLPTLSAVSGLWGIVPVGVYHADVPTATDQKGIVLAARLGIDLAYEMFSGASKLRRSDIFQEMFTNICYMTGLIGEYNRVMEERAYDFIKTVERQSAFTVAFNIAEEYGDLIGLDGWKCVWAMLFELRDLKLLCGRGQRNILKESDPDMLSPLARLDFCRRLANLNQFNEVEGPPRKMSFMNFVFGSSGSLEGGKNRVAEGGNSRSTYGKELNIIWDDLASSDEENERSPEYLSFSSESPRRFSSIGASFERQLIYESTLESQIVGVTGLERIDVSQNNSKSTRARVRQRLSQLVDFNGLIAASRYLSEEGLSDQLNSLVEIIRDSSKMTSSSTHGTECNGAPLGLPLSPASEAFAEILICEIALKNRDRFGQIWDTILRAHYNSRLTYMHSRRREHSDENHQPETIKLTSGIEKCVTGILRLCVRTSNRNMIPNEVLSTLKLLHPPLGLLWSPLELNLDKHLAEGLWRVVQNVDCLTQINDEGWSGILGLAEWCATRGGLRSNDHTQNAGVLAEDDPSLQTFRSLHLILHTAELKNALKVERWPQIVRSVRCLVEAGERGQCPKLSIAGLDLLQVLHTRMDSIATKDGESQHLFNCWLPILSAISEPAEKSRNGSVRQQAISLLTDTLLDKNSSSIPIIEGLCNIINNICIPLAGQRITDLMRIPRGVESDLEEKMIEVELCISLLFKPFLHHIKALVSVRQEFFGIWISLLGIMKQLLGDEFVQNKLDATDAVVSRAKLFSTTKELASEHLRNAVMVLAAMGVLTADDDSKSETQEISSVTWAAIGSIGYCKPVLDEWKKSACH</sequence>
<dbReference type="Gene3D" id="1.10.220.20">
    <property type="match status" value="1"/>
</dbReference>
<name>A0ABD3R6W6_9STRA</name>
<dbReference type="GO" id="GO:0012505">
    <property type="term" value="C:endomembrane system"/>
    <property type="evidence" value="ECO:0007669"/>
    <property type="project" value="UniProtKB-ARBA"/>
</dbReference>
<dbReference type="InterPro" id="IPR035999">
    <property type="entry name" value="Sec7_dom_sf"/>
</dbReference>
<dbReference type="SUPFAM" id="SSF48425">
    <property type="entry name" value="Sec7 domain"/>
    <property type="match status" value="1"/>
</dbReference>
<dbReference type="Pfam" id="PF01369">
    <property type="entry name" value="Sec7"/>
    <property type="match status" value="1"/>
</dbReference>
<dbReference type="InterPro" id="IPR023394">
    <property type="entry name" value="Sec7_C_sf"/>
</dbReference>
<organism evidence="3 4">
    <name type="scientific">Cyclostephanos tholiformis</name>
    <dbReference type="NCBI Taxonomy" id="382380"/>
    <lineage>
        <taxon>Eukaryota</taxon>
        <taxon>Sar</taxon>
        <taxon>Stramenopiles</taxon>
        <taxon>Ochrophyta</taxon>
        <taxon>Bacillariophyta</taxon>
        <taxon>Coscinodiscophyceae</taxon>
        <taxon>Thalassiosirophycidae</taxon>
        <taxon>Stephanodiscales</taxon>
        <taxon>Stephanodiscaceae</taxon>
        <taxon>Cyclostephanos</taxon>
    </lineage>
</organism>
<evidence type="ECO:0000313" key="3">
    <source>
        <dbReference type="EMBL" id="KAL3808528.1"/>
    </source>
</evidence>
<dbReference type="EMBL" id="JALLPB020000497">
    <property type="protein sequence ID" value="KAL3808528.1"/>
    <property type="molecule type" value="Genomic_DNA"/>
</dbReference>